<name>A0A8S3QFL1_MYTED</name>
<dbReference type="OrthoDB" id="6121759at2759"/>
<protein>
    <submittedName>
        <fullName evidence="2">Uncharacterized protein</fullName>
    </submittedName>
</protein>
<keyword evidence="1" id="KW-0472">Membrane</keyword>
<accession>A0A8S3QFL1</accession>
<feature type="transmembrane region" description="Helical" evidence="1">
    <location>
        <begin position="300"/>
        <end position="325"/>
    </location>
</feature>
<keyword evidence="1" id="KW-0812">Transmembrane</keyword>
<gene>
    <name evidence="2" type="ORF">MEDL_9093</name>
</gene>
<reference evidence="2" key="1">
    <citation type="submission" date="2021-03" db="EMBL/GenBank/DDBJ databases">
        <authorList>
            <person name="Bekaert M."/>
        </authorList>
    </citation>
    <scope>NUCLEOTIDE SEQUENCE</scope>
</reference>
<sequence>MSDAVQLFNLLASTCEFPDELQGIWYSSHKGNLNFTGTEVLGYPIAMSATVSELNFNCTEKNGDYYLLMADRYVFTLNTNVRAYICLRLHRVSAFKYYYYLGSTLTTIYDYVYGVLEGTAVSLSEACDRTEPYEESTFITLIKNDTGIIPAMTESSCPSQFLASYSNVLMTDNSGSTTCDGNSVDGCSSNLTAMSYTYQACSSGLVFNSAGSVSCIYYLTSNGITYLHTWNNDVTVDDSTTYRMVCYAIKSIGSTVYATVYPHFCSDVKQNHSDVASPGIKLQFSQSTQTCATSVTDYNYAGYIFLIIIMTILISILVIGGCILYKKLKDGDKTLKDTLCCRNKHQIQNQDQLELSGRDFPRIKTAKLRKVI</sequence>
<keyword evidence="3" id="KW-1185">Reference proteome</keyword>
<organism evidence="2 3">
    <name type="scientific">Mytilus edulis</name>
    <name type="common">Blue mussel</name>
    <dbReference type="NCBI Taxonomy" id="6550"/>
    <lineage>
        <taxon>Eukaryota</taxon>
        <taxon>Metazoa</taxon>
        <taxon>Spiralia</taxon>
        <taxon>Lophotrochozoa</taxon>
        <taxon>Mollusca</taxon>
        <taxon>Bivalvia</taxon>
        <taxon>Autobranchia</taxon>
        <taxon>Pteriomorphia</taxon>
        <taxon>Mytilida</taxon>
        <taxon>Mytiloidea</taxon>
        <taxon>Mytilidae</taxon>
        <taxon>Mytilinae</taxon>
        <taxon>Mytilus</taxon>
    </lineage>
</organism>
<keyword evidence="1" id="KW-1133">Transmembrane helix</keyword>
<dbReference type="AlphaFoldDB" id="A0A8S3QFL1"/>
<proteinExistence type="predicted"/>
<dbReference type="EMBL" id="CAJPWZ010000469">
    <property type="protein sequence ID" value="CAG2194032.1"/>
    <property type="molecule type" value="Genomic_DNA"/>
</dbReference>
<evidence type="ECO:0000313" key="2">
    <source>
        <dbReference type="EMBL" id="CAG2194032.1"/>
    </source>
</evidence>
<dbReference type="Proteomes" id="UP000683360">
    <property type="component" value="Unassembled WGS sequence"/>
</dbReference>
<comment type="caution">
    <text evidence="2">The sequence shown here is derived from an EMBL/GenBank/DDBJ whole genome shotgun (WGS) entry which is preliminary data.</text>
</comment>
<evidence type="ECO:0000313" key="3">
    <source>
        <dbReference type="Proteomes" id="UP000683360"/>
    </source>
</evidence>
<evidence type="ECO:0000256" key="1">
    <source>
        <dbReference type="SAM" id="Phobius"/>
    </source>
</evidence>